<evidence type="ECO:0000313" key="10">
    <source>
        <dbReference type="Proteomes" id="UP000051491"/>
    </source>
</evidence>
<proteinExistence type="inferred from homology"/>
<dbReference type="GO" id="GO:0016651">
    <property type="term" value="F:oxidoreductase activity, acting on NAD(P)H"/>
    <property type="evidence" value="ECO:0007669"/>
    <property type="project" value="UniProtKB-ARBA"/>
</dbReference>
<accession>A0A0R2KCD2</accession>
<name>A0A0R2KCD2_9LACO</name>
<feature type="domain" description="Flavodoxin-like" evidence="8">
    <location>
        <begin position="10"/>
        <end position="152"/>
    </location>
</feature>
<dbReference type="InterPro" id="IPR008254">
    <property type="entry name" value="Flavodoxin/NO_synth"/>
</dbReference>
<keyword evidence="6" id="KW-0288">FMN</keyword>
<dbReference type="PROSITE" id="PS50902">
    <property type="entry name" value="FLAVODOXIN_LIKE"/>
    <property type="match status" value="1"/>
</dbReference>
<comment type="similarity">
    <text evidence="3">Belongs to the flavodoxin family.</text>
</comment>
<dbReference type="AlphaFoldDB" id="A0A0R2KCD2"/>
<dbReference type="NCBIfam" id="NF005587">
    <property type="entry name" value="PRK07308.1"/>
    <property type="match status" value="1"/>
</dbReference>
<protein>
    <submittedName>
        <fullName evidence="9">Flavodoxin</fullName>
    </submittedName>
</protein>
<evidence type="ECO:0000313" key="9">
    <source>
        <dbReference type="EMBL" id="KRN87129.1"/>
    </source>
</evidence>
<keyword evidence="4" id="KW-0813">Transport</keyword>
<sequence>MKEGSVMPTAKVVFATITGNNEDIADIVSDNLEDQGFEIEQIEISQAEIEDFEEADICVICPYTYDEGALPDEGLDFYDDLKEEADLSGKVYGVAGSGDTFYEGFYCTAVDDFSNAMKKAHAIQGAPDLKINLAPDSDEDLAALDDFSQKLVNTYKEQQNK</sequence>
<dbReference type="InterPro" id="IPR029039">
    <property type="entry name" value="Flavoprotein-like_sf"/>
</dbReference>
<evidence type="ECO:0000256" key="1">
    <source>
        <dbReference type="ARBA" id="ARBA00001917"/>
    </source>
</evidence>
<dbReference type="Pfam" id="PF00258">
    <property type="entry name" value="Flavodoxin_1"/>
    <property type="match status" value="1"/>
</dbReference>
<evidence type="ECO:0000259" key="8">
    <source>
        <dbReference type="PROSITE" id="PS50902"/>
    </source>
</evidence>
<evidence type="ECO:0000256" key="7">
    <source>
        <dbReference type="ARBA" id="ARBA00022982"/>
    </source>
</evidence>
<dbReference type="SUPFAM" id="SSF52218">
    <property type="entry name" value="Flavoproteins"/>
    <property type="match status" value="1"/>
</dbReference>
<dbReference type="EMBL" id="JQBK01000007">
    <property type="protein sequence ID" value="KRN87129.1"/>
    <property type="molecule type" value="Genomic_DNA"/>
</dbReference>
<dbReference type="PANTHER" id="PTHR42809:SF1">
    <property type="entry name" value="FLAVODOXIN 1"/>
    <property type="match status" value="1"/>
</dbReference>
<comment type="caution">
    <text evidence="9">The sequence shown here is derived from an EMBL/GenBank/DDBJ whole genome shotgun (WGS) entry which is preliminary data.</text>
</comment>
<dbReference type="Proteomes" id="UP000051491">
    <property type="component" value="Unassembled WGS sequence"/>
</dbReference>
<comment type="cofactor">
    <cofactor evidence="1">
        <name>FMN</name>
        <dbReference type="ChEBI" id="CHEBI:58210"/>
    </cofactor>
</comment>
<keyword evidence="7" id="KW-0249">Electron transport</keyword>
<dbReference type="STRING" id="89059.LAC1533_1600"/>
<evidence type="ECO:0000256" key="3">
    <source>
        <dbReference type="ARBA" id="ARBA00005267"/>
    </source>
</evidence>
<evidence type="ECO:0000256" key="6">
    <source>
        <dbReference type="ARBA" id="ARBA00022643"/>
    </source>
</evidence>
<dbReference type="PANTHER" id="PTHR42809">
    <property type="entry name" value="FLAVODOXIN 2"/>
    <property type="match status" value="1"/>
</dbReference>
<organism evidence="9 10">
    <name type="scientific">Ligilactobacillus acidipiscis</name>
    <dbReference type="NCBI Taxonomy" id="89059"/>
    <lineage>
        <taxon>Bacteria</taxon>
        <taxon>Bacillati</taxon>
        <taxon>Bacillota</taxon>
        <taxon>Bacilli</taxon>
        <taxon>Lactobacillales</taxon>
        <taxon>Lactobacillaceae</taxon>
        <taxon>Ligilactobacillus</taxon>
    </lineage>
</organism>
<reference evidence="9 10" key="1">
    <citation type="journal article" date="2015" name="Genome Announc.">
        <title>Expanding the biotechnology potential of lactobacilli through comparative genomics of 213 strains and associated genera.</title>
        <authorList>
            <person name="Sun Z."/>
            <person name="Harris H.M."/>
            <person name="McCann A."/>
            <person name="Guo C."/>
            <person name="Argimon S."/>
            <person name="Zhang W."/>
            <person name="Yang X."/>
            <person name="Jeffery I.B."/>
            <person name="Cooney J.C."/>
            <person name="Kagawa T.F."/>
            <person name="Liu W."/>
            <person name="Song Y."/>
            <person name="Salvetti E."/>
            <person name="Wrobel A."/>
            <person name="Rasinkangas P."/>
            <person name="Parkhill J."/>
            <person name="Rea M.C."/>
            <person name="O'Sullivan O."/>
            <person name="Ritari J."/>
            <person name="Douillard F.P."/>
            <person name="Paul Ross R."/>
            <person name="Yang R."/>
            <person name="Briner A.E."/>
            <person name="Felis G.E."/>
            <person name="de Vos W.M."/>
            <person name="Barrangou R."/>
            <person name="Klaenhammer T.R."/>
            <person name="Caufield P.W."/>
            <person name="Cui Y."/>
            <person name="Zhang H."/>
            <person name="O'Toole P.W."/>
        </authorList>
    </citation>
    <scope>NUCLEOTIDE SEQUENCE [LARGE SCALE GENOMIC DNA]</scope>
    <source>
        <strain evidence="9 10">DSM 15353</strain>
    </source>
</reference>
<keyword evidence="5" id="KW-0285">Flavoprotein</keyword>
<dbReference type="Gene3D" id="3.40.50.360">
    <property type="match status" value="1"/>
</dbReference>
<evidence type="ECO:0000256" key="5">
    <source>
        <dbReference type="ARBA" id="ARBA00022630"/>
    </source>
</evidence>
<gene>
    <name evidence="9" type="ORF">IV43_GL001931</name>
</gene>
<dbReference type="InterPro" id="IPR050619">
    <property type="entry name" value="Flavodoxin"/>
</dbReference>
<comment type="function">
    <text evidence="2">Low-potential electron donor to a number of redox enzymes.</text>
</comment>
<dbReference type="GO" id="GO:0010181">
    <property type="term" value="F:FMN binding"/>
    <property type="evidence" value="ECO:0007669"/>
    <property type="project" value="InterPro"/>
</dbReference>
<dbReference type="PATRIC" id="fig|89059.3.peg.2047"/>
<evidence type="ECO:0000256" key="4">
    <source>
        <dbReference type="ARBA" id="ARBA00022448"/>
    </source>
</evidence>
<evidence type="ECO:0000256" key="2">
    <source>
        <dbReference type="ARBA" id="ARBA00003297"/>
    </source>
</evidence>